<dbReference type="Proteomes" id="UP001597568">
    <property type="component" value="Unassembled WGS sequence"/>
</dbReference>
<gene>
    <name evidence="2" type="ORF">ACFSY7_16365</name>
</gene>
<name>A0ABW5Y457_9BACL</name>
<dbReference type="Gene3D" id="3.30.300.10">
    <property type="match status" value="1"/>
</dbReference>
<comment type="caution">
    <text evidence="2">The sequence shown here is derived from an EMBL/GenBank/DDBJ whole genome shotgun (WGS) entry which is preliminary data.</text>
</comment>
<keyword evidence="3" id="KW-1185">Reference proteome</keyword>
<evidence type="ECO:0000259" key="1">
    <source>
        <dbReference type="Pfam" id="PF00958"/>
    </source>
</evidence>
<dbReference type="Pfam" id="PF00958">
    <property type="entry name" value="GMP_synt_C"/>
    <property type="match status" value="1"/>
</dbReference>
<sequence>MRNDTINKIMFDKIEFVMTRISGEVERAMRVQEDITSKPPTTTEWK</sequence>
<dbReference type="RefSeq" id="WP_126989602.1">
    <property type="nucleotide sequence ID" value="NZ_JBHUOR010000133.1"/>
</dbReference>
<protein>
    <recommendedName>
        <fullName evidence="1">GMP synthase C-terminal domain-containing protein</fullName>
    </recommendedName>
</protein>
<evidence type="ECO:0000313" key="3">
    <source>
        <dbReference type="Proteomes" id="UP001597568"/>
    </source>
</evidence>
<evidence type="ECO:0000313" key="2">
    <source>
        <dbReference type="EMBL" id="MFD2870067.1"/>
    </source>
</evidence>
<feature type="domain" description="GMP synthase C-terminal" evidence="1">
    <location>
        <begin position="6"/>
        <end position="45"/>
    </location>
</feature>
<dbReference type="InterPro" id="IPR001674">
    <property type="entry name" value="GMP_synth_C"/>
</dbReference>
<dbReference type="EMBL" id="JBHUOR010000133">
    <property type="protein sequence ID" value="MFD2870067.1"/>
    <property type="molecule type" value="Genomic_DNA"/>
</dbReference>
<proteinExistence type="predicted"/>
<reference evidence="3" key="1">
    <citation type="journal article" date="2019" name="Int. J. Syst. Evol. Microbiol.">
        <title>The Global Catalogue of Microorganisms (GCM) 10K type strain sequencing project: providing services to taxonomists for standard genome sequencing and annotation.</title>
        <authorList>
            <consortium name="The Broad Institute Genomics Platform"/>
            <consortium name="The Broad Institute Genome Sequencing Center for Infectious Disease"/>
            <person name="Wu L."/>
            <person name="Ma J."/>
        </authorList>
    </citation>
    <scope>NUCLEOTIDE SEQUENCE [LARGE SCALE GENOMIC DNA]</scope>
    <source>
        <strain evidence="3">KCTC 33522</strain>
    </source>
</reference>
<accession>A0ABW5Y457</accession>
<dbReference type="SUPFAM" id="SSF54810">
    <property type="entry name" value="GMP synthetase C-terminal dimerisation domain"/>
    <property type="match status" value="1"/>
</dbReference>
<organism evidence="2 3">
    <name type="scientific">Kurthia populi</name>
    <dbReference type="NCBI Taxonomy" id="1562132"/>
    <lineage>
        <taxon>Bacteria</taxon>
        <taxon>Bacillati</taxon>
        <taxon>Bacillota</taxon>
        <taxon>Bacilli</taxon>
        <taxon>Bacillales</taxon>
        <taxon>Caryophanaceae</taxon>
        <taxon>Kurthia</taxon>
    </lineage>
</organism>